<dbReference type="OrthoDB" id="3831391at2"/>
<dbReference type="EMBL" id="VIVK01000003">
    <property type="protein sequence ID" value="TWD73344.1"/>
    <property type="molecule type" value="Genomic_DNA"/>
</dbReference>
<comment type="caution">
    <text evidence="1">The sequence shown here is derived from an EMBL/GenBank/DDBJ whole genome shotgun (WGS) entry which is preliminary data.</text>
</comment>
<dbReference type="RefSeq" id="WP_145814527.1">
    <property type="nucleotide sequence ID" value="NZ_VIVK01000003.1"/>
</dbReference>
<name>A0A561B3B1_9ACTN</name>
<protein>
    <submittedName>
        <fullName evidence="1">Uncharacterized protein</fullName>
    </submittedName>
</protein>
<proteinExistence type="predicted"/>
<dbReference type="AlphaFoldDB" id="A0A561B3B1"/>
<dbReference type="Proteomes" id="UP000318380">
    <property type="component" value="Unassembled WGS sequence"/>
</dbReference>
<gene>
    <name evidence="1" type="ORF">FB561_7233</name>
</gene>
<accession>A0A561B3B1</accession>
<sequence>MSLAVDLVKEAGPYVLGLAGMYWTYRSGALQGREARHHARVEKLYLTMLDTLMERQREVFEGTTGDRRKPLELTSQVRLFASTAVWTEWVASLRRVGEAEVEWYAAVERREPGANRPLAHAHEVSFELLTAAMVADLEIPNRRSRTTRLRLRRMRRELLVE</sequence>
<reference evidence="1 2" key="1">
    <citation type="submission" date="2019-06" db="EMBL/GenBank/DDBJ databases">
        <title>Sequencing the genomes of 1000 actinobacteria strains.</title>
        <authorList>
            <person name="Klenk H.-P."/>
        </authorList>
    </citation>
    <scope>NUCLEOTIDE SEQUENCE [LARGE SCALE GENOMIC DNA]</scope>
    <source>
        <strain evidence="1 2">DSM 24683</strain>
    </source>
</reference>
<evidence type="ECO:0000313" key="2">
    <source>
        <dbReference type="Proteomes" id="UP000318380"/>
    </source>
</evidence>
<keyword evidence="2" id="KW-1185">Reference proteome</keyword>
<evidence type="ECO:0000313" key="1">
    <source>
        <dbReference type="EMBL" id="TWD73344.1"/>
    </source>
</evidence>
<organism evidence="1 2">
    <name type="scientific">Kribbella amoyensis</name>
    <dbReference type="NCBI Taxonomy" id="996641"/>
    <lineage>
        <taxon>Bacteria</taxon>
        <taxon>Bacillati</taxon>
        <taxon>Actinomycetota</taxon>
        <taxon>Actinomycetes</taxon>
        <taxon>Propionibacteriales</taxon>
        <taxon>Kribbellaceae</taxon>
        <taxon>Kribbella</taxon>
    </lineage>
</organism>